<evidence type="ECO:0000313" key="3">
    <source>
        <dbReference type="EMBL" id="SIQ03594.1"/>
    </source>
</evidence>
<evidence type="ECO:0000256" key="1">
    <source>
        <dbReference type="SAM" id="SignalP"/>
    </source>
</evidence>
<keyword evidence="4" id="KW-1185">Reference proteome</keyword>
<dbReference type="EMBL" id="FTLW01000001">
    <property type="protein sequence ID" value="SIQ03594.1"/>
    <property type="molecule type" value="Genomic_DNA"/>
</dbReference>
<dbReference type="STRING" id="1604334.SAMN05421546_0612"/>
<dbReference type="InterPro" id="IPR047589">
    <property type="entry name" value="DUF11_rpt"/>
</dbReference>
<feature type="signal peptide" evidence="1">
    <location>
        <begin position="1"/>
        <end position="21"/>
    </location>
</feature>
<gene>
    <name evidence="3" type="ORF">SAMN05421546_0612</name>
</gene>
<evidence type="ECO:0000259" key="2">
    <source>
        <dbReference type="Pfam" id="PF01345"/>
    </source>
</evidence>
<feature type="domain" description="DUF11" evidence="2">
    <location>
        <begin position="293"/>
        <end position="350"/>
    </location>
</feature>
<keyword evidence="1" id="KW-0732">Signal</keyword>
<dbReference type="AlphaFoldDB" id="A0A1N6PGT5"/>
<organism evidence="3 4">
    <name type="scientific">Solilutibacter tolerans</name>
    <dbReference type="NCBI Taxonomy" id="1604334"/>
    <lineage>
        <taxon>Bacteria</taxon>
        <taxon>Pseudomonadati</taxon>
        <taxon>Pseudomonadota</taxon>
        <taxon>Gammaproteobacteria</taxon>
        <taxon>Lysobacterales</taxon>
        <taxon>Lysobacteraceae</taxon>
        <taxon>Solilutibacter</taxon>
    </lineage>
</organism>
<sequence>MNSMRWVMIGLVLLCSPIAAAQTYVSASSYQGGTAGANGYAVFRYELVGGSTVDVTLQATGTTFSGGAYAYHMRVPNSSMANAGSLSPSSFYPGTQATSSIRAALLDTWGVGCGRPGTGAPVDGTTCGGRGTLTITFSMPVRDPILHFGGLGDTFPSPQGQAIVANTVYSLVSADNGGTPVAVTLDRMAGNAVFGTTASSALHSGNASSVNASCDTAPPQAACGSVRVNGTVSRIVLNVSLRGYSHTPPSSYDQDNSEVTAEGHTVGVSLAPTSDLVISKTNTPLVSPVDQTGDTVVSGAPITYVITVRNNGLNAASGSFLSDPVTANLNCSSAVCSASSGSVCPAQTGAALVAAMQTAPGAVIPALLPGGEIRVQLVCTPQ</sequence>
<protein>
    <submittedName>
        <fullName evidence="3">Conserved repeat domain-containing protein</fullName>
    </submittedName>
</protein>
<name>A0A1N6PGT5_9GAMM</name>
<reference evidence="4" key="1">
    <citation type="submission" date="2017-01" db="EMBL/GenBank/DDBJ databases">
        <authorList>
            <person name="Varghese N."/>
            <person name="Submissions S."/>
        </authorList>
    </citation>
    <scope>NUCLEOTIDE SEQUENCE [LARGE SCALE GENOMIC DNA]</scope>
    <source>
        <strain evidence="4">UM1</strain>
    </source>
</reference>
<proteinExistence type="predicted"/>
<feature type="chain" id="PRO_5009937484" evidence="1">
    <location>
        <begin position="22"/>
        <end position="382"/>
    </location>
</feature>
<accession>A0A1N6PGT5</accession>
<evidence type="ECO:0000313" key="4">
    <source>
        <dbReference type="Proteomes" id="UP000241788"/>
    </source>
</evidence>
<dbReference type="InterPro" id="IPR001434">
    <property type="entry name" value="OmcB-like_DUF11"/>
</dbReference>
<dbReference type="Proteomes" id="UP000241788">
    <property type="component" value="Unassembled WGS sequence"/>
</dbReference>
<dbReference type="NCBIfam" id="TIGR01451">
    <property type="entry name" value="B_ant_repeat"/>
    <property type="match status" value="1"/>
</dbReference>
<dbReference type="Pfam" id="PF01345">
    <property type="entry name" value="DUF11"/>
    <property type="match status" value="1"/>
</dbReference>